<evidence type="ECO:0000313" key="10">
    <source>
        <dbReference type="EMBL" id="QNO16642.1"/>
    </source>
</evidence>
<comment type="similarity">
    <text evidence="1">Belongs to the carbohydrate kinase pfkB family.</text>
</comment>
<dbReference type="GO" id="GO:2001059">
    <property type="term" value="P:D-tagatose 6-phosphate catabolic process"/>
    <property type="evidence" value="ECO:0007669"/>
    <property type="project" value="UniProtKB-UniPathway"/>
</dbReference>
<name>A0A7G9WD80_ALKCA</name>
<evidence type="ECO:0000256" key="4">
    <source>
        <dbReference type="ARBA" id="ARBA00022777"/>
    </source>
</evidence>
<evidence type="ECO:0000256" key="2">
    <source>
        <dbReference type="ARBA" id="ARBA00022679"/>
    </source>
</evidence>
<evidence type="ECO:0000259" key="9">
    <source>
        <dbReference type="Pfam" id="PF00294"/>
    </source>
</evidence>
<evidence type="ECO:0000256" key="1">
    <source>
        <dbReference type="ARBA" id="ARBA00005380"/>
    </source>
</evidence>
<keyword evidence="11" id="KW-1185">Reference proteome</keyword>
<keyword evidence="5 7" id="KW-0067">ATP-binding</keyword>
<dbReference type="CDD" id="cd01164">
    <property type="entry name" value="FruK_PfkB_like"/>
    <property type="match status" value="1"/>
</dbReference>
<keyword evidence="3 7" id="KW-0547">Nucleotide-binding</keyword>
<evidence type="ECO:0000256" key="7">
    <source>
        <dbReference type="PIRNR" id="PIRNR000535"/>
    </source>
</evidence>
<dbReference type="NCBIfam" id="TIGR03828">
    <property type="entry name" value="pfkB"/>
    <property type="match status" value="1"/>
</dbReference>
<feature type="domain" description="Carbohydrate kinase PfkB" evidence="9">
    <location>
        <begin position="7"/>
        <end position="291"/>
    </location>
</feature>
<dbReference type="KEGG" id="acae:HYG86_07940"/>
<dbReference type="PIRSF" id="PIRSF000535">
    <property type="entry name" value="1PFK/6PFK/LacC"/>
    <property type="match status" value="1"/>
</dbReference>
<dbReference type="InterPro" id="IPR017583">
    <property type="entry name" value="Tagatose/fructose_Pkinase"/>
</dbReference>
<dbReference type="GO" id="GO:0044281">
    <property type="term" value="P:small molecule metabolic process"/>
    <property type="evidence" value="ECO:0007669"/>
    <property type="project" value="UniProtKB-ARBA"/>
</dbReference>
<comment type="catalytic activity">
    <reaction evidence="7">
        <text>D-tagatofuranose 6-phosphate + ATP = D-tagatofuranose 1,6-bisphosphate + ADP + H(+)</text>
        <dbReference type="Rhea" id="RHEA:12420"/>
        <dbReference type="ChEBI" id="CHEBI:15378"/>
        <dbReference type="ChEBI" id="CHEBI:30616"/>
        <dbReference type="ChEBI" id="CHEBI:58694"/>
        <dbReference type="ChEBI" id="CHEBI:58695"/>
        <dbReference type="ChEBI" id="CHEBI:456216"/>
        <dbReference type="EC" id="2.7.1.144"/>
    </reaction>
</comment>
<dbReference type="GO" id="GO:0016052">
    <property type="term" value="P:carbohydrate catabolic process"/>
    <property type="evidence" value="ECO:0007669"/>
    <property type="project" value="UniProtKB-ARBA"/>
</dbReference>
<dbReference type="PROSITE" id="PS00584">
    <property type="entry name" value="PFKB_KINASES_2"/>
    <property type="match status" value="1"/>
</dbReference>
<dbReference type="PROSITE" id="PS00583">
    <property type="entry name" value="PFKB_KINASES_1"/>
    <property type="match status" value="1"/>
</dbReference>
<dbReference type="GO" id="GO:0009024">
    <property type="term" value="F:tagatose-6-phosphate kinase activity"/>
    <property type="evidence" value="ECO:0007669"/>
    <property type="project" value="UniProtKB-EC"/>
</dbReference>
<dbReference type="EMBL" id="CP058559">
    <property type="protein sequence ID" value="QNO16642.1"/>
    <property type="molecule type" value="Genomic_DNA"/>
</dbReference>
<accession>A0A7G9WD80</accession>
<dbReference type="GO" id="GO:0008662">
    <property type="term" value="F:1-phosphofructokinase activity"/>
    <property type="evidence" value="ECO:0007669"/>
    <property type="project" value="UniProtKB-UniRule"/>
</dbReference>
<gene>
    <name evidence="10" type="primary">pfkB</name>
    <name evidence="10" type="ORF">HYG86_07940</name>
</gene>
<dbReference type="InterPro" id="IPR002173">
    <property type="entry name" value="Carboh/pur_kinase_PfkB_CS"/>
</dbReference>
<comment type="pathway">
    <text evidence="7">Carbohydrate metabolism; D-tagatose 6-phosphate degradation; D-glyceraldehyde 3-phosphate and glycerone phosphate from D-tagatose 6-phosphate: step 1/2.</text>
</comment>
<dbReference type="PANTHER" id="PTHR46566:SF2">
    <property type="entry name" value="ATP-DEPENDENT 6-PHOSPHOFRUCTOKINASE ISOZYME 2"/>
    <property type="match status" value="1"/>
</dbReference>
<proteinExistence type="inferred from homology"/>
<sequence>MIITITLNPAVDKTIEVDDFMENGVNRVSTSRLDAGGKGINVSKVVQVLGEKTVAVGLLGGSTGDYIKNALDQWGIENSFTRICGDTRTNIKVVDKAKGFNTDINEKGPEVSENLINTLVNETIAAVNDKDILVLSGSVPGNIDKNIYGKMVSLAKEKGAITILDADGELLKEGIKAGPYMVKPNIHELERLYGTKINNEQEAIELAKDMFNYGVQYIVISLGEKGSIFISKESTVVAAGLKVDAISTVGAGDSMVAALAVSLKRGYTLDKRVRLAVATSAASVMTPGTQPGELEIIEELEKQVTYKKI</sequence>
<reference evidence="10 11" key="1">
    <citation type="submission" date="2020-07" db="EMBL/GenBank/DDBJ databases">
        <title>Alkalicella. sp. LB2 genome.</title>
        <authorList>
            <person name="Postec A."/>
            <person name="Quemeneur M."/>
        </authorList>
    </citation>
    <scope>NUCLEOTIDE SEQUENCE [LARGE SCALE GENOMIC DNA]</scope>
    <source>
        <strain evidence="10 11">LB2</strain>
    </source>
</reference>
<evidence type="ECO:0000256" key="6">
    <source>
        <dbReference type="ARBA" id="ARBA00047745"/>
    </source>
</evidence>
<keyword evidence="7" id="KW-0423">Lactose metabolism</keyword>
<dbReference type="GO" id="GO:0005829">
    <property type="term" value="C:cytosol"/>
    <property type="evidence" value="ECO:0007669"/>
    <property type="project" value="TreeGrafter"/>
</dbReference>
<protein>
    <recommendedName>
        <fullName evidence="7">Tagatose-6-phosphate kinase</fullName>
        <ecNumber evidence="7">2.7.1.144</ecNumber>
    </recommendedName>
</protein>
<evidence type="ECO:0000256" key="8">
    <source>
        <dbReference type="RuleBase" id="RU369061"/>
    </source>
</evidence>
<keyword evidence="4 8" id="KW-0418">Kinase</keyword>
<dbReference type="GO" id="GO:0005988">
    <property type="term" value="P:lactose metabolic process"/>
    <property type="evidence" value="ECO:0007669"/>
    <property type="project" value="UniProtKB-KW"/>
</dbReference>
<keyword evidence="2 7" id="KW-0808">Transferase</keyword>
<comment type="similarity">
    <text evidence="7">Belongs to the carbohydrate kinase PfkB family. LacC subfamily.</text>
</comment>
<dbReference type="GO" id="GO:0005524">
    <property type="term" value="F:ATP binding"/>
    <property type="evidence" value="ECO:0007669"/>
    <property type="project" value="UniProtKB-UniRule"/>
</dbReference>
<dbReference type="PANTHER" id="PTHR46566">
    <property type="entry name" value="1-PHOSPHOFRUCTOKINASE-RELATED"/>
    <property type="match status" value="1"/>
</dbReference>
<dbReference type="InterPro" id="IPR011611">
    <property type="entry name" value="PfkB_dom"/>
</dbReference>
<evidence type="ECO:0000256" key="3">
    <source>
        <dbReference type="ARBA" id="ARBA00022741"/>
    </source>
</evidence>
<dbReference type="InterPro" id="IPR029056">
    <property type="entry name" value="Ribokinase-like"/>
</dbReference>
<evidence type="ECO:0000313" key="11">
    <source>
        <dbReference type="Proteomes" id="UP000516160"/>
    </source>
</evidence>
<dbReference type="Gene3D" id="3.40.1190.20">
    <property type="match status" value="1"/>
</dbReference>
<comment type="function">
    <text evidence="8">Catalyzes the ATP-dependent phosphorylation of fructose-l-phosphate to fructose-l,6-bisphosphate.</text>
</comment>
<dbReference type="SUPFAM" id="SSF53613">
    <property type="entry name" value="Ribokinase-like"/>
    <property type="match status" value="1"/>
</dbReference>
<dbReference type="Proteomes" id="UP000516160">
    <property type="component" value="Chromosome"/>
</dbReference>
<evidence type="ECO:0000256" key="5">
    <source>
        <dbReference type="ARBA" id="ARBA00022840"/>
    </source>
</evidence>
<dbReference type="AlphaFoldDB" id="A0A7G9WD80"/>
<dbReference type="NCBIfam" id="TIGR03168">
    <property type="entry name" value="1-PFK"/>
    <property type="match status" value="1"/>
</dbReference>
<dbReference type="FunFam" id="3.40.1190.20:FF:000001">
    <property type="entry name" value="Phosphofructokinase"/>
    <property type="match status" value="1"/>
</dbReference>
<dbReference type="InterPro" id="IPR022463">
    <property type="entry name" value="1-PFruKinase"/>
</dbReference>
<dbReference type="UniPathway" id="UPA00704">
    <property type="reaction ID" value="UER00715"/>
</dbReference>
<organism evidence="10 11">
    <name type="scientific">Alkalicella caledoniensis</name>
    <dbReference type="NCBI Taxonomy" id="2731377"/>
    <lineage>
        <taxon>Bacteria</taxon>
        <taxon>Bacillati</taxon>
        <taxon>Bacillota</taxon>
        <taxon>Clostridia</taxon>
        <taxon>Eubacteriales</taxon>
        <taxon>Proteinivoracaceae</taxon>
        <taxon>Alkalicella</taxon>
    </lineage>
</organism>
<dbReference type="EC" id="2.7.1.144" evidence="7"/>
<dbReference type="Pfam" id="PF00294">
    <property type="entry name" value="PfkB"/>
    <property type="match status" value="1"/>
</dbReference>
<comment type="catalytic activity">
    <reaction evidence="6 8">
        <text>beta-D-fructose 1-phosphate + ATP = beta-D-fructose 1,6-bisphosphate + ADP + H(+)</text>
        <dbReference type="Rhea" id="RHEA:14213"/>
        <dbReference type="ChEBI" id="CHEBI:15378"/>
        <dbReference type="ChEBI" id="CHEBI:30616"/>
        <dbReference type="ChEBI" id="CHEBI:32966"/>
        <dbReference type="ChEBI" id="CHEBI:138881"/>
        <dbReference type="ChEBI" id="CHEBI:456216"/>
        <dbReference type="EC" id="2.7.1.56"/>
    </reaction>
</comment>